<protein>
    <submittedName>
        <fullName evidence="3">Phenylacetate-coenzyme A ligase PaaK, adenylate-forming domain family</fullName>
    </submittedName>
</protein>
<dbReference type="GO" id="GO:0008218">
    <property type="term" value="P:bioluminescence"/>
    <property type="evidence" value="ECO:0007669"/>
    <property type="project" value="InterPro"/>
</dbReference>
<dbReference type="InterPro" id="IPR042099">
    <property type="entry name" value="ANL_N_sf"/>
</dbReference>
<dbReference type="InterPro" id="IPR016161">
    <property type="entry name" value="Ald_DH/histidinol_DH"/>
</dbReference>
<dbReference type="PANTHER" id="PTHR43845:SF1">
    <property type="entry name" value="BLR5969 PROTEIN"/>
    <property type="match status" value="1"/>
</dbReference>
<dbReference type="SUPFAM" id="SSF56801">
    <property type="entry name" value="Acetyl-CoA synthetase-like"/>
    <property type="match status" value="1"/>
</dbReference>
<dbReference type="GO" id="GO:0016874">
    <property type="term" value="F:ligase activity"/>
    <property type="evidence" value="ECO:0007669"/>
    <property type="project" value="UniProtKB-KW"/>
</dbReference>
<dbReference type="AlphaFoldDB" id="A0A1I4P2B6"/>
<organism evidence="3 4">
    <name type="scientific">Rugamonas rubra</name>
    <dbReference type="NCBI Taxonomy" id="758825"/>
    <lineage>
        <taxon>Bacteria</taxon>
        <taxon>Pseudomonadati</taxon>
        <taxon>Pseudomonadota</taxon>
        <taxon>Betaproteobacteria</taxon>
        <taxon>Burkholderiales</taxon>
        <taxon>Oxalobacteraceae</taxon>
        <taxon>Telluria group</taxon>
        <taxon>Rugamonas</taxon>
    </lineage>
</organism>
<sequence>MYLVHGTLHPSAGAEATELLAALQARLPATLAARFDVETVLACAERFSAWLSDTSDQADTIAIDAASRAALSAFCQRDALAAKLTRELGETPFSLRRIGYDRPQFESWRPLGLVVHITPANAALLPFFAVLESLLVGNVNWLRPSGSDDGRTAPLLAAFLRHDLSGTLADYLAVLPLPSGDLSALFKPADAISAWGGASALAAIRLQAPAGCRWIDWGHRISFAYLVAEAADAAQLEALADEVCRLDQQACSSPQCVLVDSDEPEVLRRVGAQLAQALARRAPHWPALVPNEQEAAEITTQVAFARLDQSFGGIAGQVWQEPGWRVVWAHTPALAGSPLFRTVQLRPLPRAQLVAALQPWRTQLQTCGLVAPARQLAELSQLLLAAGVSRVVPPAAMHDGYHGEPHDGVYALARLAKRASVTLPADSLARVVTLDLPPPAPAGLANRAIMDKADFQRNGVNERAQLFFRSGGSSGEPKLAGFSYRDYHRQMRTAADGLFAAGLDPQHDRVVNLLYGGELYGGLLSFFTILDKLSATHFPMGGPATEDCGDIARLIVQQNINTLVGMPGTIHRLFVQHEVMLREYGGVQKILLGGEHLNDAQREFLASFGIPLIRSAIYGSVDAGPLGHACAAGADGVFHLMADTQWLEIVDPEHDRAVDAGGVGRLLFTSRAREGQTVARYELGDLGRWLPGDCACGLPTPRFELCGRHGQLMRVGTVYLNPAQMAEHIGAPVQFLIDYAANGCDRIEARVEGDIEQARGRMLLHPMLEQVIECGLLELEMVASDATRFARHPQSGKTPLVLDRRRAAAQAGDTARG</sequence>
<evidence type="ECO:0000313" key="3">
    <source>
        <dbReference type="EMBL" id="SFM21677.1"/>
    </source>
</evidence>
<name>A0A1I4P2B6_9BURK</name>
<dbReference type="Pfam" id="PF00501">
    <property type="entry name" value="AMP-binding"/>
    <property type="match status" value="1"/>
</dbReference>
<dbReference type="EMBL" id="FOTW01000015">
    <property type="protein sequence ID" value="SFM21677.1"/>
    <property type="molecule type" value="Genomic_DNA"/>
</dbReference>
<dbReference type="SUPFAM" id="SSF53720">
    <property type="entry name" value="ALDH-like"/>
    <property type="match status" value="1"/>
</dbReference>
<gene>
    <name evidence="3" type="ORF">SAMN02982985_03211</name>
</gene>
<keyword evidence="4" id="KW-1185">Reference proteome</keyword>
<dbReference type="Gene3D" id="3.40.50.12780">
    <property type="entry name" value="N-terminal domain of ligase-like"/>
    <property type="match status" value="1"/>
</dbReference>
<dbReference type="PANTHER" id="PTHR43845">
    <property type="entry name" value="BLR5969 PROTEIN"/>
    <property type="match status" value="1"/>
</dbReference>
<dbReference type="GO" id="GO:0003995">
    <property type="term" value="F:acyl-CoA dehydrogenase activity"/>
    <property type="evidence" value="ECO:0007669"/>
    <property type="project" value="InterPro"/>
</dbReference>
<dbReference type="STRING" id="758825.SAMN02982985_03211"/>
<keyword evidence="3" id="KW-0436">Ligase</keyword>
<reference evidence="3 4" key="1">
    <citation type="submission" date="2016-10" db="EMBL/GenBank/DDBJ databases">
        <authorList>
            <person name="de Groot N.N."/>
        </authorList>
    </citation>
    <scope>NUCLEOTIDE SEQUENCE [LARGE SCALE GENOMIC DNA]</scope>
    <source>
        <strain evidence="3 4">ATCC 43154</strain>
    </source>
</reference>
<proteinExistence type="predicted"/>
<dbReference type="CDD" id="cd07080">
    <property type="entry name" value="ALDH_Acyl-CoA-Red_LuxC"/>
    <property type="match status" value="1"/>
</dbReference>
<dbReference type="Pfam" id="PF05893">
    <property type="entry name" value="LuxC"/>
    <property type="match status" value="1"/>
</dbReference>
<dbReference type="InterPro" id="IPR000873">
    <property type="entry name" value="AMP-dep_synth/lig_dom"/>
</dbReference>
<keyword evidence="1" id="KW-0521">NADP</keyword>
<evidence type="ECO:0000259" key="2">
    <source>
        <dbReference type="Pfam" id="PF00501"/>
    </source>
</evidence>
<accession>A0A1I4P2B6</accession>
<dbReference type="InterPro" id="IPR008670">
    <property type="entry name" value="CoA_reduct_LuxC"/>
</dbReference>
<dbReference type="RefSeq" id="WP_093388705.1">
    <property type="nucleotide sequence ID" value="NZ_FOTW01000015.1"/>
</dbReference>
<evidence type="ECO:0000313" key="4">
    <source>
        <dbReference type="Proteomes" id="UP000199470"/>
    </source>
</evidence>
<dbReference type="OrthoDB" id="5298740at2"/>
<feature type="domain" description="AMP-dependent synthetase/ligase" evidence="2">
    <location>
        <begin position="464"/>
        <end position="669"/>
    </location>
</feature>
<evidence type="ECO:0000256" key="1">
    <source>
        <dbReference type="ARBA" id="ARBA00022857"/>
    </source>
</evidence>
<dbReference type="Proteomes" id="UP000199470">
    <property type="component" value="Unassembled WGS sequence"/>
</dbReference>